<evidence type="ECO:0000313" key="3">
    <source>
        <dbReference type="Proteomes" id="UP000265618"/>
    </source>
</evidence>
<protein>
    <submittedName>
        <fullName evidence="2">Uncharacterized protein</fullName>
    </submittedName>
</protein>
<feature type="non-terminal residue" evidence="2">
    <location>
        <position position="78"/>
    </location>
</feature>
<feature type="compositionally biased region" description="Basic and acidic residues" evidence="1">
    <location>
        <begin position="68"/>
        <end position="78"/>
    </location>
</feature>
<dbReference type="Proteomes" id="UP000265618">
    <property type="component" value="Unassembled WGS sequence"/>
</dbReference>
<evidence type="ECO:0000256" key="1">
    <source>
        <dbReference type="SAM" id="MobiDB-lite"/>
    </source>
</evidence>
<evidence type="ECO:0000313" key="2">
    <source>
        <dbReference type="EMBL" id="GIQ89783.1"/>
    </source>
</evidence>
<gene>
    <name evidence="2" type="ORF">KIPB_012348</name>
</gene>
<reference evidence="2 3" key="1">
    <citation type="journal article" date="2018" name="PLoS ONE">
        <title>The draft genome of Kipferlia bialata reveals reductive genome evolution in fornicate parasites.</title>
        <authorList>
            <person name="Tanifuji G."/>
            <person name="Takabayashi S."/>
            <person name="Kume K."/>
            <person name="Takagi M."/>
            <person name="Nakayama T."/>
            <person name="Kamikawa R."/>
            <person name="Inagaki Y."/>
            <person name="Hashimoto T."/>
        </authorList>
    </citation>
    <scope>NUCLEOTIDE SEQUENCE [LARGE SCALE GENOMIC DNA]</scope>
    <source>
        <strain evidence="2">NY0173</strain>
    </source>
</reference>
<accession>A0A9K3D9L6</accession>
<sequence>MTPTSGVTPVRVSTRAVATPPRSVHRAFASLTSAGGDLKPIPRGRERKRETQRETEKRSALARARSCPHSDRAMRGEP</sequence>
<dbReference type="AlphaFoldDB" id="A0A9K3D9L6"/>
<keyword evidence="3" id="KW-1185">Reference proteome</keyword>
<name>A0A9K3D9L6_9EUKA</name>
<organism evidence="2 3">
    <name type="scientific">Kipferlia bialata</name>
    <dbReference type="NCBI Taxonomy" id="797122"/>
    <lineage>
        <taxon>Eukaryota</taxon>
        <taxon>Metamonada</taxon>
        <taxon>Carpediemonas-like organisms</taxon>
        <taxon>Kipferlia</taxon>
    </lineage>
</organism>
<dbReference type="EMBL" id="BDIP01005423">
    <property type="protein sequence ID" value="GIQ89783.1"/>
    <property type="molecule type" value="Genomic_DNA"/>
</dbReference>
<comment type="caution">
    <text evidence="2">The sequence shown here is derived from an EMBL/GenBank/DDBJ whole genome shotgun (WGS) entry which is preliminary data.</text>
</comment>
<feature type="compositionally biased region" description="Basic and acidic residues" evidence="1">
    <location>
        <begin position="43"/>
        <end position="59"/>
    </location>
</feature>
<proteinExistence type="predicted"/>
<feature type="region of interest" description="Disordered" evidence="1">
    <location>
        <begin position="1"/>
        <end position="78"/>
    </location>
</feature>